<name>A0A7T7XS07_9SPIR</name>
<protein>
    <submittedName>
        <fullName evidence="1">DUF4037 domain-containing protein</fullName>
    </submittedName>
</protein>
<evidence type="ECO:0000313" key="1">
    <source>
        <dbReference type="EMBL" id="QQO11427.1"/>
    </source>
</evidence>
<dbReference type="EMBL" id="CP067089">
    <property type="protein sequence ID" value="QQO11427.1"/>
    <property type="molecule type" value="Genomic_DNA"/>
</dbReference>
<accession>A0A7T7XS07</accession>
<dbReference type="KEGG" id="bhc:JFL75_16945"/>
<dbReference type="AlphaFoldDB" id="A0A7T7XS07"/>
<organism evidence="1 2">
    <name type="scientific">Breznakiella homolactica</name>
    <dbReference type="NCBI Taxonomy" id="2798577"/>
    <lineage>
        <taxon>Bacteria</taxon>
        <taxon>Pseudomonadati</taxon>
        <taxon>Spirochaetota</taxon>
        <taxon>Spirochaetia</taxon>
        <taxon>Spirochaetales</taxon>
        <taxon>Breznakiellaceae</taxon>
        <taxon>Breznakiella</taxon>
    </lineage>
</organism>
<proteinExistence type="predicted"/>
<gene>
    <name evidence="1" type="ORF">JFL75_16945</name>
</gene>
<evidence type="ECO:0000313" key="2">
    <source>
        <dbReference type="Proteomes" id="UP000595917"/>
    </source>
</evidence>
<keyword evidence="2" id="KW-1185">Reference proteome</keyword>
<sequence>MKYKTKLLVDRFSEIFSGWPGVECVALNEAALPDTLDPYFALIMDVYYTDTIPGSEERYSQFGTDILAFETSHFGSKDRFLIGDVPVRLEYKSTQTINEFVSIADTDLGRIWFIKDSGTYGYYRLAKGEVLFCRNNWMAGIRERLAKLSPEFWQQMRGASQSRMEHFLSDLGAAFIQEDDFHYLISSSGFIKNACLTLFCINRCFEPSHRAYYKQVLDLPVLPEAFAARLESFLRNDAEMTIERKYNLAQLIARSIVGL</sequence>
<reference evidence="1" key="1">
    <citation type="submission" date="2021-01" db="EMBL/GenBank/DDBJ databases">
        <title>Description of Breznakiella homolactica.</title>
        <authorList>
            <person name="Song Y."/>
            <person name="Brune A."/>
        </authorList>
    </citation>
    <scope>NUCLEOTIDE SEQUENCE</scope>
    <source>
        <strain evidence="1">RmG30</strain>
    </source>
</reference>
<dbReference type="Proteomes" id="UP000595917">
    <property type="component" value="Chromosome"/>
</dbReference>